<organism evidence="6 7">
    <name type="scientific">Chryseomicrobium palamuruense</name>
    <dbReference type="NCBI Taxonomy" id="682973"/>
    <lineage>
        <taxon>Bacteria</taxon>
        <taxon>Bacillati</taxon>
        <taxon>Bacillota</taxon>
        <taxon>Bacilli</taxon>
        <taxon>Bacillales</taxon>
        <taxon>Caryophanaceae</taxon>
        <taxon>Chryseomicrobium</taxon>
    </lineage>
</organism>
<dbReference type="InterPro" id="IPR002808">
    <property type="entry name" value="AdoCbi_amidolase"/>
</dbReference>
<dbReference type="Proteomes" id="UP001595733">
    <property type="component" value="Unassembled WGS sequence"/>
</dbReference>
<evidence type="ECO:0000256" key="2">
    <source>
        <dbReference type="ARBA" id="ARBA00022741"/>
    </source>
</evidence>
<dbReference type="SMART" id="SM00382">
    <property type="entry name" value="AAA"/>
    <property type="match status" value="1"/>
</dbReference>
<keyword evidence="4" id="KW-1278">Translocase</keyword>
<keyword evidence="7" id="KW-1185">Reference proteome</keyword>
<comment type="caution">
    <text evidence="6">The sequence shown here is derived from an EMBL/GenBank/DDBJ whole genome shotgun (WGS) entry which is preliminary data.</text>
</comment>
<dbReference type="PROSITE" id="PS00211">
    <property type="entry name" value="ABC_TRANSPORTER_1"/>
    <property type="match status" value="1"/>
</dbReference>
<dbReference type="InterPro" id="IPR003439">
    <property type="entry name" value="ABC_transporter-like_ATP-bd"/>
</dbReference>
<dbReference type="Pfam" id="PF01955">
    <property type="entry name" value="CbiZ"/>
    <property type="match status" value="1"/>
</dbReference>
<keyword evidence="2" id="KW-0547">Nucleotide-binding</keyword>
<dbReference type="CDD" id="cd03214">
    <property type="entry name" value="ABC_Iron-Siderophores_B12_Hemin"/>
    <property type="match status" value="1"/>
</dbReference>
<dbReference type="Gene3D" id="3.40.50.300">
    <property type="entry name" value="P-loop containing nucleotide triphosphate hydrolases"/>
    <property type="match status" value="1"/>
</dbReference>
<protein>
    <submittedName>
        <fullName evidence="6">Adenosylcobinamide amidohydrolase</fullName>
    </submittedName>
</protein>
<name>A0ABV8UU65_9BACL</name>
<evidence type="ECO:0000259" key="5">
    <source>
        <dbReference type="PROSITE" id="PS50893"/>
    </source>
</evidence>
<dbReference type="EMBL" id="JBHSEF010000009">
    <property type="protein sequence ID" value="MFC4354093.1"/>
    <property type="molecule type" value="Genomic_DNA"/>
</dbReference>
<gene>
    <name evidence="6" type="ORF">ACFO0S_03290</name>
</gene>
<dbReference type="InterPro" id="IPR027417">
    <property type="entry name" value="P-loop_NTPase"/>
</dbReference>
<evidence type="ECO:0000313" key="7">
    <source>
        <dbReference type="Proteomes" id="UP001595733"/>
    </source>
</evidence>
<dbReference type="PANTHER" id="PTHR42794:SF1">
    <property type="entry name" value="HEMIN IMPORT ATP-BINDING PROTEIN HMUV"/>
    <property type="match status" value="1"/>
</dbReference>
<accession>A0ABV8UU65</accession>
<keyword evidence="3" id="KW-0067">ATP-binding</keyword>
<evidence type="ECO:0000256" key="3">
    <source>
        <dbReference type="ARBA" id="ARBA00022840"/>
    </source>
</evidence>
<dbReference type="PROSITE" id="PS50893">
    <property type="entry name" value="ABC_TRANSPORTER_2"/>
    <property type="match status" value="1"/>
</dbReference>
<dbReference type="PANTHER" id="PTHR42794">
    <property type="entry name" value="HEMIN IMPORT ATP-BINDING PROTEIN HMUV"/>
    <property type="match status" value="1"/>
</dbReference>
<evidence type="ECO:0000313" key="6">
    <source>
        <dbReference type="EMBL" id="MFC4354093.1"/>
    </source>
</evidence>
<feature type="domain" description="ABC transporter" evidence="5">
    <location>
        <begin position="2"/>
        <end position="238"/>
    </location>
</feature>
<evidence type="ECO:0000256" key="1">
    <source>
        <dbReference type="ARBA" id="ARBA00022448"/>
    </source>
</evidence>
<dbReference type="SUPFAM" id="SSF52540">
    <property type="entry name" value="P-loop containing nucleoside triphosphate hydrolases"/>
    <property type="match status" value="1"/>
</dbReference>
<dbReference type="Pfam" id="PF00005">
    <property type="entry name" value="ABC_tran"/>
    <property type="match status" value="1"/>
</dbReference>
<sequence length="489" mass="53139">MLHVENVSGGYTFPILKDVSFHLAPGQILGVLGPNGSGKSTLLKLVSGILKPEAGTVTIAGKELASYRAKQLAKVMAVLPQLHPQAFGMTVKEVVALGRYPHQSGLFSSWSNEDEAAVVEAMRTTQVTRYAEQEITSLSGGEQQRVFVAQALAQKAPLLLLDEPTNHLDIAHQKQLLDTLRGYVQAEGIAVVSVFHDINLASLYCDQLLLLQDGKVYACGEPHEVIEKAKLEHVYETLLEVAPHPVEPKPQMTLLPKESADTATTIRKEDIQIEDNTVVYHSERPLRVVSSAVLNPGFGWYRTLINRQVDPTYGHSDVTSEMKDFVRSRGWVSTETVAQMTAVDVHQAVIEEYSGDYGSLLIMVTAGIGNAMDVSRAHEVRSLPSIGTINTWILINGHVSDEAFIEAMMTATEAKTKALAEEHVLDNRTGTLATGTPTDSLVIAATQRGPFSPYGGPVTELGKAIGRAVVSCTRQAIRQYQQAHGEESS</sequence>
<keyword evidence="1" id="KW-0813">Transport</keyword>
<dbReference type="InterPro" id="IPR003593">
    <property type="entry name" value="AAA+_ATPase"/>
</dbReference>
<reference evidence="7" key="1">
    <citation type="journal article" date="2019" name="Int. J. Syst. Evol. Microbiol.">
        <title>The Global Catalogue of Microorganisms (GCM) 10K type strain sequencing project: providing services to taxonomists for standard genome sequencing and annotation.</title>
        <authorList>
            <consortium name="The Broad Institute Genomics Platform"/>
            <consortium name="The Broad Institute Genome Sequencing Center for Infectious Disease"/>
            <person name="Wu L."/>
            <person name="Ma J."/>
        </authorList>
    </citation>
    <scope>NUCLEOTIDE SEQUENCE [LARGE SCALE GENOMIC DNA]</scope>
    <source>
        <strain evidence="7">CCUG 50353</strain>
    </source>
</reference>
<evidence type="ECO:0000256" key="4">
    <source>
        <dbReference type="ARBA" id="ARBA00022967"/>
    </source>
</evidence>
<dbReference type="InterPro" id="IPR017871">
    <property type="entry name" value="ABC_transporter-like_CS"/>
</dbReference>
<dbReference type="RefSeq" id="WP_378140143.1">
    <property type="nucleotide sequence ID" value="NZ_JBHSEF010000009.1"/>
</dbReference>
<proteinExistence type="predicted"/>